<feature type="region of interest" description="Disordered" evidence="1">
    <location>
        <begin position="346"/>
        <end position="369"/>
    </location>
</feature>
<feature type="region of interest" description="Disordered" evidence="1">
    <location>
        <begin position="506"/>
        <end position="525"/>
    </location>
</feature>
<feature type="compositionally biased region" description="Low complexity" evidence="1">
    <location>
        <begin position="1276"/>
        <end position="1299"/>
    </location>
</feature>
<sequence>MAASQALPEPMNSQPHHSKVKVSITLADPTFVAGTHVAGKLEMECRADKGLGIGIMMVELFAIQELSSRDHSATSTFLHSRRLFQGPTLPPSNAVQAHPMPGDPPLPQHYYHARRGHSTFLFRIPIPPTSPSSISFGPGLAKVRYELRASVGVFWKNERRLVVDKRPIDVVEAYPYEEIMGKIPEAIVVGENGKLWMQGKIVGSVIVAGESAYLELQVKNHSGKKNTGLTLTLSRTLYLPGSSTGQNRGTPVHISDTLITVPFRGAEYIIPPGAEGVANLVFDVPKHARGVRGGTLDGEELEGGHGLRHSDSLFEIRCKVEVKLTMGMGSKDIILDVPVEVVHPRALPPPQEAPGPFSQQYTPSEPMANPAPYPDYNPYYAARPISPSPLPMAYIDPIHNQIWLPPPPIPPQSPLGYPYLSQSPATHEHYQPVQLFGAPQAYYASPTLVPPQQTLLPPLNGAIGHGGYPPRPSSAGPIVTSSQAHPTEISGLPAPLQPASLLPLPQLSHQSQGPPSLQNMEPQAGKGERAFRVTQHLRMSSRNRSVSPQSHRYPLAVPPMATLNESHVQDSLNSAAPAGASAPFNGGELSPTNILSPPLLLPNDAGISPSSPEDQIVHSPRPQLTPKHSFTRDPVLGDTVKSERVEELEKMADAVGRKSRDLSCDLPKGVDLLSITATKAKEEKDDLNMNKTLPGPPVPSGKLLTPLPGRARADLYFASDNNDTAVPETTPLPSDQTPPTPALLAVLPSRHRAEKNELQTESGLDALERRLLAEVGTRKMDIRHIAKDQRPDVRNVLPIDTSVSPLRTASILIPQKSPEPLHDSAISSLTLAGGLAGDESDGEFDGRTHRAGRSGGGSSDGRGEARGGLHMHMRERARAGTPTRDMEEEREHKEGEKGKERKTSGKKKDRTSNKSAAKGRVAAWLGGIHPDVPPQEQIIPPSPSVLRNPHSPFELEDDESSSPPNPLGSEDPWAAPLPEPEPEVTKDTTAPNPRSSGFVPIATLKRNTIHPPPLLLRDTSVSEEARRVQDIWSSSPPAVYDFRGPKTPLAITPIAPPLSIRTDRRVSPPSAKPTPTMPAVKPNMPLSYSAAARSKPKTPEPPKVRATSPLPPPLPPPKAPVASPPRNGVHSIYPPRQPPSLPPKPSFASPPRGRTQISYPPQKPVDVEVKYDIRSARGGRGGKVTAVANLWSSGAINSNANGKGKEIPKPANGVEDTKTSAPLPAKPLRTERKLFSAAVMTPAPPLPKRVPNTSDNATSKPPKDAQKRPDARAVFASPSRPIPASSSRSSPGPKKSVSSNALSTPTSGGPSGLNLSRKSSEALVQKRPATALAKPFALSKPTPTTNLSTSNSSEQPLQSKVAPGFAARALKPVIKASSDPAVVSSSHAVPTLSTTASLARPQISGPQKSAQGNGRPVKLPAVFSTPSTGSLVGTPSEVPRPASPSKPVDLVFGQARLKDLIKKYQGQVQKT</sequence>
<name>A0A9P6CSU7_9AGAR</name>
<comment type="caution">
    <text evidence="2">The sequence shown here is derived from an EMBL/GenBank/DDBJ whole genome shotgun (WGS) entry which is preliminary data.</text>
</comment>
<feature type="compositionally biased region" description="Polar residues" evidence="1">
    <location>
        <begin position="1424"/>
        <end position="1433"/>
    </location>
</feature>
<protein>
    <recommendedName>
        <fullName evidence="4">Arrestin-like N-terminal domain-containing protein</fullName>
    </recommendedName>
</protein>
<dbReference type="EMBL" id="MU155252">
    <property type="protein sequence ID" value="KAF9477727.1"/>
    <property type="molecule type" value="Genomic_DNA"/>
</dbReference>
<feature type="compositionally biased region" description="Pro residues" evidence="1">
    <location>
        <begin position="1109"/>
        <end position="1123"/>
    </location>
</feature>
<evidence type="ECO:0000313" key="3">
    <source>
        <dbReference type="Proteomes" id="UP000807469"/>
    </source>
</evidence>
<feature type="compositionally biased region" description="Low complexity" evidence="1">
    <location>
        <begin position="506"/>
        <end position="518"/>
    </location>
</feature>
<dbReference type="Proteomes" id="UP000807469">
    <property type="component" value="Unassembled WGS sequence"/>
</dbReference>
<feature type="compositionally biased region" description="Low complexity" evidence="1">
    <location>
        <begin position="1338"/>
        <end position="1353"/>
    </location>
</feature>
<feature type="compositionally biased region" description="Basic and acidic residues" evidence="1">
    <location>
        <begin position="1261"/>
        <end position="1271"/>
    </location>
</feature>
<feature type="compositionally biased region" description="Pro residues" evidence="1">
    <location>
        <begin position="1135"/>
        <end position="1145"/>
    </location>
</feature>
<feature type="compositionally biased region" description="Polar residues" evidence="1">
    <location>
        <begin position="1383"/>
        <end position="1397"/>
    </location>
</feature>
<dbReference type="PANTHER" id="PTHR24216:SF65">
    <property type="entry name" value="PAXILLIN-LIKE PROTEIN 1"/>
    <property type="match status" value="1"/>
</dbReference>
<feature type="region of interest" description="Disordered" evidence="1">
    <location>
        <begin position="721"/>
        <end position="742"/>
    </location>
</feature>
<accession>A0A9P6CSU7</accession>
<proteinExistence type="predicted"/>
<organism evidence="2 3">
    <name type="scientific">Pholiota conissans</name>
    <dbReference type="NCBI Taxonomy" id="109636"/>
    <lineage>
        <taxon>Eukaryota</taxon>
        <taxon>Fungi</taxon>
        <taxon>Dikarya</taxon>
        <taxon>Basidiomycota</taxon>
        <taxon>Agaricomycotina</taxon>
        <taxon>Agaricomycetes</taxon>
        <taxon>Agaricomycetidae</taxon>
        <taxon>Agaricales</taxon>
        <taxon>Agaricineae</taxon>
        <taxon>Strophariaceae</taxon>
        <taxon>Pholiota</taxon>
    </lineage>
</organism>
<feature type="region of interest" description="Disordered" evidence="1">
    <location>
        <begin position="466"/>
        <end position="499"/>
    </location>
</feature>
<feature type="region of interest" description="Disordered" evidence="1">
    <location>
        <begin position="1194"/>
        <end position="1360"/>
    </location>
</feature>
<keyword evidence="3" id="KW-1185">Reference proteome</keyword>
<feature type="region of interest" description="Disordered" evidence="1">
    <location>
        <begin position="1048"/>
        <end position="1165"/>
    </location>
</feature>
<dbReference type="OrthoDB" id="298939at2759"/>
<evidence type="ECO:0000313" key="2">
    <source>
        <dbReference type="EMBL" id="KAF9477727.1"/>
    </source>
</evidence>
<dbReference type="PANTHER" id="PTHR24216">
    <property type="entry name" value="PAXILLIN-RELATED"/>
    <property type="match status" value="1"/>
</dbReference>
<feature type="region of interest" description="Disordered" evidence="1">
    <location>
        <begin position="1379"/>
        <end position="1447"/>
    </location>
</feature>
<feature type="compositionally biased region" description="Low complexity" evidence="1">
    <location>
        <begin position="490"/>
        <end position="499"/>
    </location>
</feature>
<evidence type="ECO:0008006" key="4">
    <source>
        <dbReference type="Google" id="ProtNLM"/>
    </source>
</evidence>
<feature type="region of interest" description="Disordered" evidence="1">
    <location>
        <begin position="833"/>
        <end position="1005"/>
    </location>
</feature>
<feature type="compositionally biased region" description="Polar residues" evidence="1">
    <location>
        <begin position="1300"/>
        <end position="1317"/>
    </location>
</feature>
<feature type="region of interest" description="Disordered" evidence="1">
    <location>
        <begin position="595"/>
        <end position="637"/>
    </location>
</feature>
<gene>
    <name evidence="2" type="ORF">BDN70DRAFT_880830</name>
</gene>
<evidence type="ECO:0000256" key="1">
    <source>
        <dbReference type="SAM" id="MobiDB-lite"/>
    </source>
</evidence>
<reference evidence="2" key="1">
    <citation type="submission" date="2020-11" db="EMBL/GenBank/DDBJ databases">
        <authorList>
            <consortium name="DOE Joint Genome Institute"/>
            <person name="Ahrendt S."/>
            <person name="Riley R."/>
            <person name="Andreopoulos W."/>
            <person name="Labutti K."/>
            <person name="Pangilinan J."/>
            <person name="Ruiz-Duenas F.J."/>
            <person name="Barrasa J.M."/>
            <person name="Sanchez-Garcia M."/>
            <person name="Camarero S."/>
            <person name="Miyauchi S."/>
            <person name="Serrano A."/>
            <person name="Linde D."/>
            <person name="Babiker R."/>
            <person name="Drula E."/>
            <person name="Ayuso-Fernandez I."/>
            <person name="Pacheco R."/>
            <person name="Padilla G."/>
            <person name="Ferreira P."/>
            <person name="Barriuso J."/>
            <person name="Kellner H."/>
            <person name="Castanera R."/>
            <person name="Alfaro M."/>
            <person name="Ramirez L."/>
            <person name="Pisabarro A.G."/>
            <person name="Kuo A."/>
            <person name="Tritt A."/>
            <person name="Lipzen A."/>
            <person name="He G."/>
            <person name="Yan M."/>
            <person name="Ng V."/>
            <person name="Cullen D."/>
            <person name="Martin F."/>
            <person name="Rosso M.-N."/>
            <person name="Henrissat B."/>
            <person name="Hibbett D."/>
            <person name="Martinez A.T."/>
            <person name="Grigoriev I.V."/>
        </authorList>
    </citation>
    <scope>NUCLEOTIDE SEQUENCE</scope>
    <source>
        <strain evidence="2">CIRM-BRFM 674</strain>
    </source>
</reference>
<feature type="compositionally biased region" description="Basic and acidic residues" evidence="1">
    <location>
        <begin position="861"/>
        <end position="903"/>
    </location>
</feature>